<evidence type="ECO:0000256" key="1">
    <source>
        <dbReference type="ARBA" id="ARBA00009981"/>
    </source>
</evidence>
<dbReference type="SUPFAM" id="SSF143120">
    <property type="entry name" value="YefM-like"/>
    <property type="match status" value="1"/>
</dbReference>
<dbReference type="InterPro" id="IPR013767">
    <property type="entry name" value="PAS_fold"/>
</dbReference>
<evidence type="ECO:0000313" key="3">
    <source>
        <dbReference type="EMBL" id="SFR80550.1"/>
    </source>
</evidence>
<dbReference type="Proteomes" id="UP000198824">
    <property type="component" value="Unassembled WGS sequence"/>
</dbReference>
<feature type="domain" description="PAS" evidence="2">
    <location>
        <begin position="66"/>
        <end position="132"/>
    </location>
</feature>
<organism evidence="3 4">
    <name type="scientific">Sphingomonas jatrophae</name>
    <dbReference type="NCBI Taxonomy" id="1166337"/>
    <lineage>
        <taxon>Bacteria</taxon>
        <taxon>Pseudomonadati</taxon>
        <taxon>Pseudomonadota</taxon>
        <taxon>Alphaproteobacteria</taxon>
        <taxon>Sphingomonadales</taxon>
        <taxon>Sphingomonadaceae</taxon>
        <taxon>Sphingomonas</taxon>
    </lineage>
</organism>
<comment type="similarity">
    <text evidence="1">Belongs to the phD/YefM antitoxin family.</text>
</comment>
<accession>A0A1I6JPV5</accession>
<gene>
    <name evidence="3" type="ORF">SAMN05192580_0590</name>
</gene>
<dbReference type="InterPro" id="IPR036165">
    <property type="entry name" value="YefM-like_sf"/>
</dbReference>
<dbReference type="InterPro" id="IPR035965">
    <property type="entry name" value="PAS-like_dom_sf"/>
</dbReference>
<dbReference type="OrthoDB" id="7861242at2"/>
<dbReference type="EMBL" id="FOZG01000001">
    <property type="protein sequence ID" value="SFR80550.1"/>
    <property type="molecule type" value="Genomic_DNA"/>
</dbReference>
<dbReference type="AlphaFoldDB" id="A0A1I6JPV5"/>
<dbReference type="Pfam" id="PF13426">
    <property type="entry name" value="PAS_9"/>
    <property type="match status" value="1"/>
</dbReference>
<proteinExistence type="inferred from homology"/>
<name>A0A1I6JPV5_9SPHN</name>
<dbReference type="STRING" id="1166337.SAMN05192580_0590"/>
<evidence type="ECO:0000313" key="4">
    <source>
        <dbReference type="Proteomes" id="UP000198824"/>
    </source>
</evidence>
<evidence type="ECO:0000259" key="2">
    <source>
        <dbReference type="SMART" id="SM00091"/>
    </source>
</evidence>
<dbReference type="SUPFAM" id="SSF55785">
    <property type="entry name" value="PYP-like sensor domain (PAS domain)"/>
    <property type="match status" value="2"/>
</dbReference>
<dbReference type="InterPro" id="IPR000014">
    <property type="entry name" value="PAS"/>
</dbReference>
<keyword evidence="4" id="KW-1185">Reference proteome</keyword>
<dbReference type="Pfam" id="PF00989">
    <property type="entry name" value="PAS"/>
    <property type="match status" value="1"/>
</dbReference>
<reference evidence="3 4" key="1">
    <citation type="submission" date="2016-10" db="EMBL/GenBank/DDBJ databases">
        <authorList>
            <person name="de Groot N.N."/>
        </authorList>
    </citation>
    <scope>NUCLEOTIDE SEQUENCE [LARGE SCALE GENOMIC DNA]</scope>
    <source>
        <strain evidence="3 4">S5-249</strain>
    </source>
</reference>
<dbReference type="GO" id="GO:0006355">
    <property type="term" value="P:regulation of DNA-templated transcription"/>
    <property type="evidence" value="ECO:0007669"/>
    <property type="project" value="InterPro"/>
</dbReference>
<dbReference type="CDD" id="cd00130">
    <property type="entry name" value="PAS"/>
    <property type="match status" value="1"/>
</dbReference>
<dbReference type="SMART" id="SM00091">
    <property type="entry name" value="PAS"/>
    <property type="match status" value="2"/>
</dbReference>
<protein>
    <submittedName>
        <fullName evidence="3">PAS fold</fullName>
    </submittedName>
</protein>
<dbReference type="Gene3D" id="3.30.450.20">
    <property type="entry name" value="PAS domain"/>
    <property type="match status" value="2"/>
</dbReference>
<feature type="domain" description="PAS" evidence="2">
    <location>
        <begin position="183"/>
        <end position="250"/>
    </location>
</feature>
<sequence length="295" mass="31840">MSRQAAVSVTSADFVRRFGTWQDRAKNETIFVTHHGRCKHVMLSLATYEELVAEQRGQVSAASDSARLETMITQLDGGFVALDKEMVVTEINPAACLFFRVTRPAVLGRALGEELPELQHSVVRAHLARAVAAGEVTSCELPAVSHPGEWLRCTVFPYGEGAACLLRNITSDQHARTNFQHQEALNQALHATGQIACARLSVRGTFTFVEPDFAAMVGLVPEALEQVRLTDILPVARRSQAASHLDAVLGGGAPHGFDTVLLVNDAAELPVRIGLAPLRRGHAIDGATVVARSLR</sequence>